<reference evidence="1" key="1">
    <citation type="submission" date="2019-05" db="EMBL/GenBank/DDBJ databases">
        <title>Revised genome assembly of Burkholderiaceae (previously Ralstonia) sp. PBA.</title>
        <authorList>
            <person name="Gan H.M."/>
        </authorList>
    </citation>
    <scope>NUCLEOTIDE SEQUENCE</scope>
    <source>
        <strain evidence="1">PBA</strain>
    </source>
</reference>
<name>A0ACD3SRH4_9BURK</name>
<gene>
    <name evidence="1" type="ORF">MW7_008995</name>
</gene>
<organism evidence="1 2">
    <name type="scientific">Imbroritus primus</name>
    <dbReference type="NCBI Taxonomy" id="3058603"/>
    <lineage>
        <taxon>Bacteria</taxon>
        <taxon>Pseudomonadati</taxon>
        <taxon>Pseudomonadota</taxon>
        <taxon>Betaproteobacteria</taxon>
        <taxon>Burkholderiales</taxon>
        <taxon>Burkholderiaceae</taxon>
        <taxon>Imbroritus</taxon>
    </lineage>
</organism>
<protein>
    <submittedName>
        <fullName evidence="1">Uncharacterized protein</fullName>
    </submittedName>
</protein>
<evidence type="ECO:0000313" key="2">
    <source>
        <dbReference type="Proteomes" id="UP000004277"/>
    </source>
</evidence>
<comment type="caution">
    <text evidence="1">The sequence shown here is derived from an EMBL/GenBank/DDBJ whole genome shotgun (WGS) entry which is preliminary data.</text>
</comment>
<accession>A0ACD3SRH4</accession>
<proteinExistence type="predicted"/>
<keyword evidence="2" id="KW-1185">Reference proteome</keyword>
<sequence>MDTSAINRRLAHLNRWVTGAAIPEDPERGLRGKPGQGSCIARVRAHFFSQPGGAEWTLQAGADMTAAQAPFSNGHGGGYAIAHSGISGKYKPGDEVVPNPPAAEHASSGRALETRPINRSTAKKLHGYHAKSRSQRLASSLKTFTKEISKALGLHAQHAEAGTAPTVLRPARKVGDFTARLQEAFAGCSARDIEALNTKLDRIKGLMPDCGYQFALSMLEALSEGCYGNAVLAGKVLDDMERIRVISNADDHQAHDPTKAALELLSRMPPWLEMSKITGPNSAVMRAECGQALFRTAALLSDTRHTPHDYQAFCLATGLTSTRAIREESRGTRSPGAAGPHRLDLGGRDIGKRLVLIGLQALQQDYGQAHPDRLASRVITHVRKLGQMLGNEQFMAALPQAEPVNYEEIDAAQERLDLEEPSHLSELSQSQGDIEGDIEGGVDLAENEFPDDNDNAAEKDFNLRVLRAKHRNETVARNRRIDIIIGIGEPAAEAGMPSGIGQKGFVDLMCWLNGMRTDADIERRGRKHIDGCVKPFLVCDELAKRPHMKHAGILRHLMVGSSALHALHNRGDADASRRHGDEDAADHKKTAGEILDTLRQHLCRNPPHHPTPDQAAILRACRIRYLLLRAAHSLPKDASPADQQIALLNVIAAEGAGAGVRPDNQAQMVQDYCRVFCPTLLEERQHATPANLMELVQRHILHNLKIDRSHLEALVSKCALPLQQEELLQDKLMLLRIIEEGNVMRGPGYTEDICKALQISAARRQDNSQKIVDGVSGGLSRVGVDIPLTPDGNFKLTIAAQLTGSDGHVLFIANENHATQIMFGRETGLNKVFNAGLGLSQDVGAATVTAGGEMSIGKETTKLSGCTISILRDAINDYDNPAQAGNTDAAAGTLTPGKHELAKRNVEHLGALGEFRAVEINIHELHALMANNPTNLTPEQLISLRYPEKGRPNVDLPEAARRIRPLDGVHLTEEQRKAMRHPDNKRLIDEMSGYDYFSRFFMTLRYDDHIVRVTETEQNTVTDKVNVALNAKFKGNLNGIVPAELKATAISHTHAHQVNHRRDVQGAINFEYLMNTVTESTTRGVSATLAAPDDTIGSDITMSGDGIGYTKRIGFMMERTLVKLLSHDEGGETFHRNTNTFHTYGGQNFSASNFDAFERAIKSNLTAWADVLRGRPLPPPPANETPAQAEARLEQQRKDDEALIDRKLAALRKMPHNQNSQWVLRYRLRASAGVKLDQLKTEIQHTEDTIRKTVEALHGRRRTQSSKVQLEARLASLQKTLYALHNEKLEVLGSGESWEAFGFGLGNMTAHTETSSGKITEKMKAIQPGIPALRGGVQLTVSASATQSFMEVNEVGWVKADAAYSDYNHRLGRQKDAREREERYLAALLQETSFQAVVDGLTGAIHGGFPPNSLDTLAQHAIDLLRSGPHNHDASINGPAPAAARAALCRHLLTLGNTHLIGQLIDEGHVTLRSLLEQAVHSRRIAVIEMLLAEEIHTQEANAAAAAAAPALAPVAAPVLDPAEQARLNDVRARRNFGAALQAMSKNDRLELLYGLMVRDQQQGRVHDPEQLIQQPRYALTAWQGRTAAVEGAADRRAQQLDRAGVEWLIAGGHVQAEEALNLLMYKPNLRTLDLALQYYPITDDLMLQRLRTLKKEGGTHPKYSSIDPVEFCLHTLNSYRNPRIAERMAESFGLSMPVLFTKALRRDDTDSMRKMFAAELVDIRALLADEEVNLSEDAWIEVYQIRQSCRRLPMGRLELQDLLIHALKTDATRLLEAIGPQLCDRMDAPGADGIDIGELLRYGLRHVECKQSTLEAVVDILYRHGRVNDLRRLLRDCLDNPQWTNPALFKALVRHNRRGLYTIDGLPMAQWMRRQYPESPLFALVKLPPNPAEAHAVRRAPRQRQVRQVARA</sequence>
<dbReference type="EMBL" id="AKCV02000015">
    <property type="protein sequence ID" value="TMS58825.1"/>
    <property type="molecule type" value="Genomic_DNA"/>
</dbReference>
<evidence type="ECO:0000313" key="1">
    <source>
        <dbReference type="EMBL" id="TMS58825.1"/>
    </source>
</evidence>
<dbReference type="Proteomes" id="UP000004277">
    <property type="component" value="Unassembled WGS sequence"/>
</dbReference>